<dbReference type="Pfam" id="PF13927">
    <property type="entry name" value="Ig_3"/>
    <property type="match status" value="1"/>
</dbReference>
<protein>
    <submittedName>
        <fullName evidence="4">Carcinoembryonic antigen-related cell adhesion molecule 5-like</fullName>
    </submittedName>
</protein>
<dbReference type="InterPro" id="IPR007110">
    <property type="entry name" value="Ig-like_dom"/>
</dbReference>
<dbReference type="SUPFAM" id="SSF48726">
    <property type="entry name" value="Immunoglobulin"/>
    <property type="match status" value="1"/>
</dbReference>
<evidence type="ECO:0000256" key="2">
    <source>
        <dbReference type="ARBA" id="ARBA00023157"/>
    </source>
</evidence>
<dbReference type="Proteomes" id="UP000727407">
    <property type="component" value="Unassembled WGS sequence"/>
</dbReference>
<dbReference type="GO" id="GO:0007166">
    <property type="term" value="P:cell surface receptor signaling pathway"/>
    <property type="evidence" value="ECO:0007669"/>
    <property type="project" value="TreeGrafter"/>
</dbReference>
<dbReference type="AlphaFoldDB" id="A0A8J4WYD1"/>
<dbReference type="OrthoDB" id="10012075at2759"/>
<dbReference type="InterPro" id="IPR050488">
    <property type="entry name" value="Ig_Fc_receptor"/>
</dbReference>
<dbReference type="EMBL" id="QNUK01000267">
    <property type="protein sequence ID" value="KAF5896699.1"/>
    <property type="molecule type" value="Genomic_DNA"/>
</dbReference>
<proteinExistence type="predicted"/>
<dbReference type="GO" id="GO:0009897">
    <property type="term" value="C:external side of plasma membrane"/>
    <property type="evidence" value="ECO:0007669"/>
    <property type="project" value="TreeGrafter"/>
</dbReference>
<organism evidence="4 5">
    <name type="scientific">Clarias magur</name>
    <name type="common">Asian catfish</name>
    <name type="synonym">Macropteronotus magur</name>
    <dbReference type="NCBI Taxonomy" id="1594786"/>
    <lineage>
        <taxon>Eukaryota</taxon>
        <taxon>Metazoa</taxon>
        <taxon>Chordata</taxon>
        <taxon>Craniata</taxon>
        <taxon>Vertebrata</taxon>
        <taxon>Euteleostomi</taxon>
        <taxon>Actinopterygii</taxon>
        <taxon>Neopterygii</taxon>
        <taxon>Teleostei</taxon>
        <taxon>Ostariophysi</taxon>
        <taxon>Siluriformes</taxon>
        <taxon>Clariidae</taxon>
        <taxon>Clarias</taxon>
    </lineage>
</organism>
<dbReference type="PANTHER" id="PTHR11481:SF64">
    <property type="entry name" value="FC RECEPTOR-LIKE PROTEIN 4"/>
    <property type="match status" value="1"/>
</dbReference>
<evidence type="ECO:0000313" key="5">
    <source>
        <dbReference type="Proteomes" id="UP000727407"/>
    </source>
</evidence>
<keyword evidence="5" id="KW-1185">Reference proteome</keyword>
<gene>
    <name evidence="4" type="ORF">DAT39_013592</name>
</gene>
<dbReference type="PANTHER" id="PTHR11481">
    <property type="entry name" value="IMMUNOGLOBULIN FC RECEPTOR"/>
    <property type="match status" value="1"/>
</dbReference>
<comment type="caution">
    <text evidence="4">The sequence shown here is derived from an EMBL/GenBank/DDBJ whole genome shotgun (WGS) entry which is preliminary data.</text>
</comment>
<keyword evidence="2" id="KW-1015">Disulfide bond</keyword>
<accession>A0A8J4WYD1</accession>
<evidence type="ECO:0000256" key="1">
    <source>
        <dbReference type="ARBA" id="ARBA00022729"/>
    </source>
</evidence>
<name>A0A8J4WYD1_CLAMG</name>
<dbReference type="InterPro" id="IPR003599">
    <property type="entry name" value="Ig_sub"/>
</dbReference>
<dbReference type="SMART" id="SM00409">
    <property type="entry name" value="IG"/>
    <property type="match status" value="1"/>
</dbReference>
<dbReference type="Gene3D" id="2.60.40.10">
    <property type="entry name" value="Immunoglobulins"/>
    <property type="match status" value="1"/>
</dbReference>
<keyword evidence="1" id="KW-0732">Signal</keyword>
<evidence type="ECO:0000313" key="4">
    <source>
        <dbReference type="EMBL" id="KAF5896699.1"/>
    </source>
</evidence>
<dbReference type="InterPro" id="IPR013783">
    <property type="entry name" value="Ig-like_fold"/>
</dbReference>
<sequence length="90" mass="10075">KPQPVITSSLKGDVLTGNSVTLTCTLTPQSTGWKFYYYKGSPHHKTETVTNSYTINPVSVSDRGRYKCRAGRGNPEYTTYHSNDFQLNVI</sequence>
<dbReference type="GO" id="GO:0004888">
    <property type="term" value="F:transmembrane signaling receptor activity"/>
    <property type="evidence" value="ECO:0007669"/>
    <property type="project" value="TreeGrafter"/>
</dbReference>
<feature type="domain" description="Ig-like" evidence="3">
    <location>
        <begin position="2"/>
        <end position="70"/>
    </location>
</feature>
<feature type="non-terminal residue" evidence="4">
    <location>
        <position position="1"/>
    </location>
</feature>
<evidence type="ECO:0000259" key="3">
    <source>
        <dbReference type="PROSITE" id="PS50835"/>
    </source>
</evidence>
<dbReference type="InterPro" id="IPR036179">
    <property type="entry name" value="Ig-like_dom_sf"/>
</dbReference>
<dbReference type="PROSITE" id="PS50835">
    <property type="entry name" value="IG_LIKE"/>
    <property type="match status" value="1"/>
</dbReference>
<dbReference type="GO" id="GO:0006955">
    <property type="term" value="P:immune response"/>
    <property type="evidence" value="ECO:0007669"/>
    <property type="project" value="TreeGrafter"/>
</dbReference>
<reference evidence="4" key="1">
    <citation type="submission" date="2020-07" db="EMBL/GenBank/DDBJ databases">
        <title>Clarias magur genome sequencing, assembly and annotation.</title>
        <authorList>
            <person name="Kushwaha B."/>
            <person name="Kumar R."/>
            <person name="Das P."/>
            <person name="Joshi C.G."/>
            <person name="Kumar D."/>
            <person name="Nagpure N.S."/>
            <person name="Pandey M."/>
            <person name="Agarwal S."/>
            <person name="Srivastava S."/>
            <person name="Singh M."/>
            <person name="Sahoo L."/>
            <person name="Jayasankar P."/>
            <person name="Meher P.K."/>
            <person name="Koringa P.G."/>
            <person name="Iquebal M.A."/>
            <person name="Das S.P."/>
            <person name="Bit A."/>
            <person name="Patnaik S."/>
            <person name="Patel N."/>
            <person name="Shah T.M."/>
            <person name="Hinsu A."/>
            <person name="Jena J.K."/>
        </authorList>
    </citation>
    <scope>NUCLEOTIDE SEQUENCE</scope>
    <source>
        <strain evidence="4">CIFAMagur01</strain>
        <tissue evidence="4">Testis</tissue>
    </source>
</reference>
<feature type="non-terminal residue" evidence="4">
    <location>
        <position position="90"/>
    </location>
</feature>